<accession>A0A7T8IRF2</accession>
<evidence type="ECO:0000256" key="5">
    <source>
        <dbReference type="ARBA" id="ARBA00022801"/>
    </source>
</evidence>
<dbReference type="GO" id="GO:0046872">
    <property type="term" value="F:metal ion binding"/>
    <property type="evidence" value="ECO:0007669"/>
    <property type="project" value="UniProtKB-KW"/>
</dbReference>
<dbReference type="Gene3D" id="3.30.830.10">
    <property type="entry name" value="Metalloenzyme, LuxS/M16 peptidase-like"/>
    <property type="match status" value="4"/>
</dbReference>
<dbReference type="PROSITE" id="PS00143">
    <property type="entry name" value="INSULINASE"/>
    <property type="match status" value="1"/>
</dbReference>
<feature type="compositionally biased region" description="Polar residues" evidence="9">
    <location>
        <begin position="44"/>
        <end position="59"/>
    </location>
</feature>
<evidence type="ECO:0000256" key="4">
    <source>
        <dbReference type="ARBA" id="ARBA00022723"/>
    </source>
</evidence>
<evidence type="ECO:0000256" key="2">
    <source>
        <dbReference type="ARBA" id="ARBA00007261"/>
    </source>
</evidence>
<evidence type="ECO:0000256" key="1">
    <source>
        <dbReference type="ARBA" id="ARBA00001947"/>
    </source>
</evidence>
<dbReference type="SUPFAM" id="SSF63411">
    <property type="entry name" value="LuxS/MPP-like metallohydrolase"/>
    <property type="match status" value="4"/>
</dbReference>
<dbReference type="InterPro" id="IPR001431">
    <property type="entry name" value="Pept_M16_Zn_BS"/>
</dbReference>
<proteinExistence type="inferred from homology"/>
<reference evidence="12" key="1">
    <citation type="submission" date="2018-09" db="EMBL/GenBank/DDBJ databases">
        <title>Genome sequencing and analysis.</title>
        <authorList>
            <person name="Huang Y.-T."/>
        </authorList>
    </citation>
    <scope>NUCLEOTIDE SEQUENCE</scope>
    <source>
        <strain evidence="12">HIDE</strain>
    </source>
</reference>
<dbReference type="InterPro" id="IPR011249">
    <property type="entry name" value="Metalloenz_LuxS/M16"/>
</dbReference>
<evidence type="ECO:0000256" key="9">
    <source>
        <dbReference type="SAM" id="MobiDB-lite"/>
    </source>
</evidence>
<evidence type="ECO:0000259" key="11">
    <source>
        <dbReference type="Pfam" id="PF05193"/>
    </source>
</evidence>
<dbReference type="InterPro" id="IPR011765">
    <property type="entry name" value="Pept_M16_N"/>
</dbReference>
<dbReference type="EMBL" id="CP032664">
    <property type="protein sequence ID" value="QQO85296.1"/>
    <property type="molecule type" value="Genomic_DNA"/>
</dbReference>
<keyword evidence="7" id="KW-0482">Metalloprotease</keyword>
<dbReference type="GO" id="GO:0006508">
    <property type="term" value="P:proteolysis"/>
    <property type="evidence" value="ECO:0007669"/>
    <property type="project" value="UniProtKB-KW"/>
</dbReference>
<feature type="domain" description="Peptidase M16 C-terminal" evidence="11">
    <location>
        <begin position="249"/>
        <end position="424"/>
    </location>
</feature>
<evidence type="ECO:0000313" key="12">
    <source>
        <dbReference type="EMBL" id="QQO85296.1"/>
    </source>
</evidence>
<dbReference type="InterPro" id="IPR050626">
    <property type="entry name" value="Peptidase_M16"/>
</dbReference>
<comment type="cofactor">
    <cofactor evidence="1">
        <name>Zn(2+)</name>
        <dbReference type="ChEBI" id="CHEBI:29105"/>
    </cofactor>
</comment>
<sequence>MRLFPWSRMNNLNLPTSPALWRPEMKPLIVCLLAGLLLACQSTTEPKPESQQHSTSQQPLAEGSLPLRPDLQTYTLANGLQVMLLPRKDPRQNVELRLLVKAGSLQETDAQQGLAHFVEHMAFKGTEAFADQQSFKQLEQQGISLGSHVNAVTSFASTVYKLSLPAPDEQQVALGLKILSQWGHKLTFDPQAFEREREVIIEEWRLRQGLGQRINSALEQLRYQGSELAERNPIGLPEVIRNAPVTLAKQYYQDWYQPQNMVLMMAGEFDVEDARQHIEHFFGPMAKGDSKVSADWGRFDSSAAEVQLQTVLDPEQSQRFIQLMLQQPLPAPLNSVNGQWRDLLDRLWLAVLNRRLGLMVDEQLFAKAQLGDQSAVLSPSRIQHLAILHPLDADYGTALQRFATELKRLASQGVSQAELDAVKAPLLARLQQQALSESRYDSDYLLEQLINAVSFQMPILNKQQEWQMTQTFLAEVTPEHLQAAVQSLLQQAEVKIALIGPDTDAEKLNKNSLLTAWQQGLASTPGAFALKPRQLTLDLTPPAMNKVVDRALLPALGALPKVRSERWQLANGLTLLLHSDPMLTDNIQLDLRLPGGRSLENHNTKGYVSQALYLPSSCGIGEYSGRDLLALQKQYGISITPYAELLHHGLRGQASADTLAPLLKLFALRLTQPKYCQEALSRQLEAIQQQRNHMPAERRFMDAITQAAFENGELLLMQGSEPASELARLEQLDRQLLGDPGAMVLSISGNLPLKQLGEQANLWLGHLAKQEGKTAQSWTDRNIRPKAESMERRYPWSSSPKTMVQIQYSQDAKWSAANSMAMQLIEQVLNQRLRQKLRTEASGVYVIQMSQLLARDPAAYYLGRLNFTAAPERAEALAADADAVVQHLVREGMSVAEFKQAKQTLAVLQRQQRQSAAFWSAALAQTMADEGRLQELAETDNTLNKLTLEQTNQLLQQLMGQQKKVFMLEPAATQA</sequence>
<protein>
    <submittedName>
        <fullName evidence="12">Insulinase family protein</fullName>
    </submittedName>
</protein>
<dbReference type="Pfam" id="PF00675">
    <property type="entry name" value="Peptidase_M16"/>
    <property type="match status" value="1"/>
</dbReference>
<evidence type="ECO:0000256" key="3">
    <source>
        <dbReference type="ARBA" id="ARBA00022670"/>
    </source>
</evidence>
<organism evidence="12">
    <name type="scientific">Shewanella algae</name>
    <dbReference type="NCBI Taxonomy" id="38313"/>
    <lineage>
        <taxon>Bacteria</taxon>
        <taxon>Pseudomonadati</taxon>
        <taxon>Pseudomonadota</taxon>
        <taxon>Gammaproteobacteria</taxon>
        <taxon>Alteromonadales</taxon>
        <taxon>Shewanellaceae</taxon>
        <taxon>Shewanella</taxon>
    </lineage>
</organism>
<evidence type="ECO:0000256" key="6">
    <source>
        <dbReference type="ARBA" id="ARBA00022833"/>
    </source>
</evidence>
<gene>
    <name evidence="12" type="ORF">D7032_19760</name>
</gene>
<evidence type="ECO:0000256" key="8">
    <source>
        <dbReference type="RuleBase" id="RU004447"/>
    </source>
</evidence>
<dbReference type="InterPro" id="IPR007863">
    <property type="entry name" value="Peptidase_M16_C"/>
</dbReference>
<dbReference type="GO" id="GO:0004222">
    <property type="term" value="F:metalloendopeptidase activity"/>
    <property type="evidence" value="ECO:0007669"/>
    <property type="project" value="InterPro"/>
</dbReference>
<dbReference type="AlphaFoldDB" id="A0A7T8IRF2"/>
<comment type="similarity">
    <text evidence="2 8">Belongs to the peptidase M16 family.</text>
</comment>
<keyword evidence="5" id="KW-0378">Hydrolase</keyword>
<dbReference type="PANTHER" id="PTHR43690:SF17">
    <property type="entry name" value="PROTEIN YHJJ"/>
    <property type="match status" value="1"/>
</dbReference>
<name>A0A7T8IRF2_9GAMM</name>
<keyword evidence="3" id="KW-0645">Protease</keyword>
<dbReference type="Pfam" id="PF05193">
    <property type="entry name" value="Peptidase_M16_C"/>
    <property type="match status" value="2"/>
</dbReference>
<feature type="domain" description="Peptidase M16 C-terminal" evidence="11">
    <location>
        <begin position="740"/>
        <end position="905"/>
    </location>
</feature>
<keyword evidence="4" id="KW-0479">Metal-binding</keyword>
<feature type="region of interest" description="Disordered" evidence="9">
    <location>
        <begin position="44"/>
        <end position="65"/>
    </location>
</feature>
<evidence type="ECO:0000259" key="10">
    <source>
        <dbReference type="Pfam" id="PF00675"/>
    </source>
</evidence>
<evidence type="ECO:0000256" key="7">
    <source>
        <dbReference type="ARBA" id="ARBA00023049"/>
    </source>
</evidence>
<keyword evidence="6" id="KW-0862">Zinc</keyword>
<feature type="domain" description="Peptidase M16 N-terminal" evidence="10">
    <location>
        <begin position="83"/>
        <end position="204"/>
    </location>
</feature>
<dbReference type="PANTHER" id="PTHR43690">
    <property type="entry name" value="NARDILYSIN"/>
    <property type="match status" value="1"/>
</dbReference>